<dbReference type="PIRSF" id="PIRSF005962">
    <property type="entry name" value="Pept_M20D_amidohydro"/>
    <property type="match status" value="1"/>
</dbReference>
<dbReference type="Pfam" id="PF01546">
    <property type="entry name" value="Peptidase_M20"/>
    <property type="match status" value="1"/>
</dbReference>
<protein>
    <recommendedName>
        <fullName evidence="3">Peptidase M20 dimerisation domain-containing protein</fullName>
    </recommendedName>
</protein>
<dbReference type="PANTHER" id="PTHR11014:SF63">
    <property type="entry name" value="METALLOPEPTIDASE, PUTATIVE (AFU_ORTHOLOGUE AFUA_6G09600)-RELATED"/>
    <property type="match status" value="1"/>
</dbReference>
<dbReference type="SUPFAM" id="SSF53187">
    <property type="entry name" value="Zn-dependent exopeptidases"/>
    <property type="match status" value="1"/>
</dbReference>
<dbReference type="InterPro" id="IPR002933">
    <property type="entry name" value="Peptidase_M20"/>
</dbReference>
<evidence type="ECO:0000256" key="2">
    <source>
        <dbReference type="ARBA" id="ARBA00022801"/>
    </source>
</evidence>
<evidence type="ECO:0000313" key="4">
    <source>
        <dbReference type="EMBL" id="SVA98083.1"/>
    </source>
</evidence>
<dbReference type="SUPFAM" id="SSF55031">
    <property type="entry name" value="Bacterial exopeptidase dimerisation domain"/>
    <property type="match status" value="1"/>
</dbReference>
<dbReference type="InterPro" id="IPR017439">
    <property type="entry name" value="Amidohydrolase"/>
</dbReference>
<dbReference type="InterPro" id="IPR011650">
    <property type="entry name" value="Peptidase_M20_dimer"/>
</dbReference>
<dbReference type="NCBIfam" id="TIGR01891">
    <property type="entry name" value="amidohydrolases"/>
    <property type="match status" value="1"/>
</dbReference>
<evidence type="ECO:0000259" key="3">
    <source>
        <dbReference type="Pfam" id="PF07687"/>
    </source>
</evidence>
<dbReference type="Gene3D" id="3.40.630.10">
    <property type="entry name" value="Zn peptidases"/>
    <property type="match status" value="1"/>
</dbReference>
<dbReference type="Gene3D" id="3.30.70.360">
    <property type="match status" value="1"/>
</dbReference>
<organism evidence="4">
    <name type="scientific">marine metagenome</name>
    <dbReference type="NCBI Taxonomy" id="408172"/>
    <lineage>
        <taxon>unclassified sequences</taxon>
        <taxon>metagenomes</taxon>
        <taxon>ecological metagenomes</taxon>
    </lineage>
</organism>
<feature type="domain" description="Peptidase M20 dimerisation" evidence="3">
    <location>
        <begin position="184"/>
        <end position="271"/>
    </location>
</feature>
<comment type="similarity">
    <text evidence="1">Belongs to the peptidase M20 family.</text>
</comment>
<keyword evidence="2" id="KW-0378">Hydrolase</keyword>
<dbReference type="CDD" id="cd05666">
    <property type="entry name" value="M20_Acy1-like"/>
    <property type="match status" value="1"/>
</dbReference>
<evidence type="ECO:0000256" key="1">
    <source>
        <dbReference type="ARBA" id="ARBA00006153"/>
    </source>
</evidence>
<reference evidence="4" key="1">
    <citation type="submission" date="2018-05" db="EMBL/GenBank/DDBJ databases">
        <authorList>
            <person name="Lanie J.A."/>
            <person name="Ng W.-L."/>
            <person name="Kazmierczak K.M."/>
            <person name="Andrzejewski T.M."/>
            <person name="Davidsen T.M."/>
            <person name="Wayne K.J."/>
            <person name="Tettelin H."/>
            <person name="Glass J.I."/>
            <person name="Rusch D."/>
            <person name="Podicherti R."/>
            <person name="Tsui H.-C.T."/>
            <person name="Winkler M.E."/>
        </authorList>
    </citation>
    <scope>NUCLEOTIDE SEQUENCE</scope>
</reference>
<name>A0A382AAU3_9ZZZZ</name>
<gene>
    <name evidence="4" type="ORF">METZ01_LOCUS150937</name>
</gene>
<dbReference type="InterPro" id="IPR036264">
    <property type="entry name" value="Bact_exopeptidase_dim_dom"/>
</dbReference>
<dbReference type="Pfam" id="PF07687">
    <property type="entry name" value="M20_dimer"/>
    <property type="match status" value="1"/>
</dbReference>
<dbReference type="GO" id="GO:0016787">
    <property type="term" value="F:hydrolase activity"/>
    <property type="evidence" value="ECO:0007669"/>
    <property type="project" value="UniProtKB-KW"/>
</dbReference>
<proteinExistence type="inferred from homology"/>
<dbReference type="EMBL" id="UINC01024447">
    <property type="protein sequence ID" value="SVA98083.1"/>
    <property type="molecule type" value="Genomic_DNA"/>
</dbReference>
<dbReference type="AlphaFoldDB" id="A0A382AAU3"/>
<accession>A0A382AAU3</accession>
<dbReference type="FunFam" id="3.30.70.360:FF:000014">
    <property type="entry name" value="N-acyl-L-amino acid amidohydrolase"/>
    <property type="match status" value="1"/>
</dbReference>
<sequence length="390" mass="42094">MTVIKEIENFHDEMTIWRRDIHQHPELAFEETRTSDFVAEKLKEFGIEIHRGLATTGVVGTIRNGQGPSIGLRADLDALPLEEKNTFEHASVNPGKMHACGHDGHTTMLLGAAKYLAGSKNFRGTVHFIFQPAEEGGGGGDIMVKEGLFEKFPVDSVYGIHNWAGLEAGHFGVGAGPIMAAADTFDLIIHGKGGHAAMPHQCIDPIIVASQVLNALQSISSRSIHPVDSLVISVTQIHAGDAYNIIPDTVRMHGTVRTFLPETRDEIPSKMLKVSEGVCTAMGASCELNYINGYPATINSISETDISAKAAIDLVGEDKVVRNPTPSMASEDFSYMLQARPGCYVWLGIGLGEGENGCTLHSSNYDFNDDVLPIGAAYWATLVENELPKA</sequence>
<dbReference type="PANTHER" id="PTHR11014">
    <property type="entry name" value="PEPTIDASE M20 FAMILY MEMBER"/>
    <property type="match status" value="1"/>
</dbReference>